<dbReference type="Proteomes" id="UP001597227">
    <property type="component" value="Unassembled WGS sequence"/>
</dbReference>
<evidence type="ECO:0000313" key="2">
    <source>
        <dbReference type="EMBL" id="MFD1777099.1"/>
    </source>
</evidence>
<dbReference type="RefSeq" id="WP_388034343.1">
    <property type="nucleotide sequence ID" value="NZ_JBHUEK010000001.1"/>
</dbReference>
<keyword evidence="1" id="KW-0812">Transmembrane</keyword>
<comment type="caution">
    <text evidence="2">The sequence shown here is derived from an EMBL/GenBank/DDBJ whole genome shotgun (WGS) entry which is preliminary data.</text>
</comment>
<reference evidence="3" key="1">
    <citation type="journal article" date="2019" name="Int. J. Syst. Evol. Microbiol.">
        <title>The Global Catalogue of Microorganisms (GCM) 10K type strain sequencing project: providing services to taxonomists for standard genome sequencing and annotation.</title>
        <authorList>
            <consortium name="The Broad Institute Genomics Platform"/>
            <consortium name="The Broad Institute Genome Sequencing Center for Infectious Disease"/>
            <person name="Wu L."/>
            <person name="Ma J."/>
        </authorList>
    </citation>
    <scope>NUCLEOTIDE SEQUENCE [LARGE SCALE GENOMIC DNA]</scope>
    <source>
        <strain evidence="3">CCUG 15531</strain>
    </source>
</reference>
<keyword evidence="1" id="KW-1133">Transmembrane helix</keyword>
<keyword evidence="3" id="KW-1185">Reference proteome</keyword>
<accession>A0ABW4MIZ1</accession>
<keyword evidence="1" id="KW-0472">Membrane</keyword>
<dbReference type="EMBL" id="JBHUEK010000001">
    <property type="protein sequence ID" value="MFD1777099.1"/>
    <property type="molecule type" value="Genomic_DNA"/>
</dbReference>
<gene>
    <name evidence="2" type="ORF">ACFSFW_00180</name>
</gene>
<evidence type="ECO:0000313" key="3">
    <source>
        <dbReference type="Proteomes" id="UP001597227"/>
    </source>
</evidence>
<proteinExistence type="predicted"/>
<organism evidence="2 3">
    <name type="scientific">Fredinandcohnia salidurans</name>
    <dbReference type="NCBI Taxonomy" id="2595041"/>
    <lineage>
        <taxon>Bacteria</taxon>
        <taxon>Bacillati</taxon>
        <taxon>Bacillota</taxon>
        <taxon>Bacilli</taxon>
        <taxon>Bacillales</taxon>
        <taxon>Bacillaceae</taxon>
        <taxon>Fredinandcohnia</taxon>
    </lineage>
</organism>
<sequence length="147" mass="16856">MRHYRDEEWFMYVKGELAESSRKELEDHLYSCDQCLEIYMNLVEAYAEELPDIENEHFTDEVVMKLPLKKEKQKKSILQSPIFHYGVAAVVTLTLMSTGVFQSMTGIVGTVEASSFSKQKQSVSTSLMEKALSVFDLINTDQEEGEK</sequence>
<name>A0ABW4MIZ1_9BACI</name>
<evidence type="ECO:0000256" key="1">
    <source>
        <dbReference type="SAM" id="Phobius"/>
    </source>
</evidence>
<protein>
    <submittedName>
        <fullName evidence="2">Anti-sigma factor family protein</fullName>
    </submittedName>
</protein>
<feature type="transmembrane region" description="Helical" evidence="1">
    <location>
        <begin position="82"/>
        <end position="101"/>
    </location>
</feature>